<accession>A0A8I0MYR5</accession>
<name>A0A8I0MYR5_9GAMM</name>
<feature type="chain" id="PRO_5034678997" evidence="1">
    <location>
        <begin position="21"/>
        <end position="249"/>
    </location>
</feature>
<comment type="caution">
    <text evidence="2">The sequence shown here is derived from an EMBL/GenBank/DDBJ whole genome shotgun (WGS) entry which is preliminary data.</text>
</comment>
<keyword evidence="1" id="KW-0732">Signal</keyword>
<dbReference type="EMBL" id="AQHF01000026">
    <property type="protein sequence ID" value="MBE0347711.1"/>
    <property type="molecule type" value="Genomic_DNA"/>
</dbReference>
<gene>
    <name evidence="2" type="ORF">PPEP_a2235</name>
</gene>
<evidence type="ECO:0000313" key="2">
    <source>
        <dbReference type="EMBL" id="MBE0347711.1"/>
    </source>
</evidence>
<sequence length="249" mass="28641">MKHINIYFLICFLYILPASAAVPNSTTMQQWLIQPKALNGWQLVQSGEQFHLMPKQSGEQHGELYYAPQRLPCVVSVPHRFHDKHTLVIGQSLFESTCQLLLANTKHRYDRDDTQQSMDYAKQHNNLHSAAIVAFMLASKDAKIFQIHGFSKKKRKTDAGRSSDIILSQGKQNNAALWNLKTCLAKEGYRVMVYPQEVKELGGTKNILHQLDLPKYSFIHIELSYQIRKQLTKNNQQLEQFNSCVRSLI</sequence>
<organism evidence="2 3">
    <name type="scientific">Pseudoalteromonas peptidolytica F12-50-A1</name>
    <dbReference type="NCBI Taxonomy" id="1315280"/>
    <lineage>
        <taxon>Bacteria</taxon>
        <taxon>Pseudomonadati</taxon>
        <taxon>Pseudomonadota</taxon>
        <taxon>Gammaproteobacteria</taxon>
        <taxon>Alteromonadales</taxon>
        <taxon>Pseudoalteromonadaceae</taxon>
        <taxon>Pseudoalteromonas</taxon>
    </lineage>
</organism>
<evidence type="ECO:0000256" key="1">
    <source>
        <dbReference type="SAM" id="SignalP"/>
    </source>
</evidence>
<evidence type="ECO:0000313" key="3">
    <source>
        <dbReference type="Proteomes" id="UP000660708"/>
    </source>
</evidence>
<dbReference type="AlphaFoldDB" id="A0A8I0MYR5"/>
<reference evidence="2 3" key="1">
    <citation type="submission" date="2015-06" db="EMBL/GenBank/DDBJ databases">
        <title>Genome sequence of Pseudoalteromonas peptidolytica.</title>
        <authorList>
            <person name="Xie B.-B."/>
            <person name="Rong J.-C."/>
            <person name="Qin Q.-L."/>
            <person name="Zhang Y.-Z."/>
        </authorList>
    </citation>
    <scope>NUCLEOTIDE SEQUENCE [LARGE SCALE GENOMIC DNA]</scope>
    <source>
        <strain evidence="2 3">F12-50-A1</strain>
    </source>
</reference>
<feature type="signal peptide" evidence="1">
    <location>
        <begin position="1"/>
        <end position="20"/>
    </location>
</feature>
<dbReference type="Proteomes" id="UP000660708">
    <property type="component" value="Unassembled WGS sequence"/>
</dbReference>
<protein>
    <submittedName>
        <fullName evidence="2">Uncharacterized protein</fullName>
    </submittedName>
</protein>
<proteinExistence type="predicted"/>
<dbReference type="RefSeq" id="WP_147389136.1">
    <property type="nucleotide sequence ID" value="NZ_AQHF01000026.1"/>
</dbReference>
<keyword evidence="3" id="KW-1185">Reference proteome</keyword>